<gene>
    <name evidence="1" type="ORF">SAMN05192546_105317</name>
</gene>
<proteinExistence type="predicted"/>
<sequence>MKMIIDRLEGDYAVVELDDGTFADIPKEALPKLANEGDVITIEIDEKATEQRKKRIERLLNELWEESDTE</sequence>
<dbReference type="RefSeq" id="WP_093313645.1">
    <property type="nucleotide sequence ID" value="NZ_FNPV01000005.1"/>
</dbReference>
<dbReference type="Gene3D" id="6.20.120.50">
    <property type="match status" value="1"/>
</dbReference>
<dbReference type="EMBL" id="FNPV01000005">
    <property type="protein sequence ID" value="SDY92938.1"/>
    <property type="molecule type" value="Genomic_DNA"/>
</dbReference>
<name>A0A1H3NVQ9_9FIRM</name>
<organism evidence="1 2">
    <name type="scientific">Tindallia californiensis</name>
    <dbReference type="NCBI Taxonomy" id="159292"/>
    <lineage>
        <taxon>Bacteria</taxon>
        <taxon>Bacillati</taxon>
        <taxon>Bacillota</taxon>
        <taxon>Clostridia</taxon>
        <taxon>Peptostreptococcales</taxon>
        <taxon>Tindalliaceae</taxon>
        <taxon>Tindallia</taxon>
    </lineage>
</organism>
<evidence type="ECO:0000313" key="2">
    <source>
        <dbReference type="Proteomes" id="UP000199230"/>
    </source>
</evidence>
<dbReference type="Proteomes" id="UP000199230">
    <property type="component" value="Unassembled WGS sequence"/>
</dbReference>
<reference evidence="1 2" key="1">
    <citation type="submission" date="2016-10" db="EMBL/GenBank/DDBJ databases">
        <authorList>
            <person name="de Groot N.N."/>
        </authorList>
    </citation>
    <scope>NUCLEOTIDE SEQUENCE [LARGE SCALE GENOMIC DNA]</scope>
    <source>
        <strain evidence="1 2">APO</strain>
    </source>
</reference>
<dbReference type="OrthoDB" id="164847at2"/>
<dbReference type="STRING" id="159292.SAMN05192546_105317"/>
<evidence type="ECO:0000313" key="1">
    <source>
        <dbReference type="EMBL" id="SDY92938.1"/>
    </source>
</evidence>
<dbReference type="Pfam" id="PF11213">
    <property type="entry name" value="DUF3006"/>
    <property type="match status" value="1"/>
</dbReference>
<dbReference type="AlphaFoldDB" id="A0A1H3NVQ9"/>
<dbReference type="InterPro" id="IPR021377">
    <property type="entry name" value="DUF3006"/>
</dbReference>
<keyword evidence="2" id="KW-1185">Reference proteome</keyword>
<protein>
    <recommendedName>
        <fullName evidence="3">DUF3006 domain-containing protein</fullName>
    </recommendedName>
</protein>
<evidence type="ECO:0008006" key="3">
    <source>
        <dbReference type="Google" id="ProtNLM"/>
    </source>
</evidence>
<accession>A0A1H3NVQ9</accession>